<gene>
    <name evidence="1" type="ORF">MVI01_58660</name>
</gene>
<evidence type="ECO:0000313" key="2">
    <source>
        <dbReference type="Proteomes" id="UP000321224"/>
    </source>
</evidence>
<proteinExistence type="predicted"/>
<organism evidence="1 2">
    <name type="scientific">Myxococcus virescens</name>
    <dbReference type="NCBI Taxonomy" id="83456"/>
    <lineage>
        <taxon>Bacteria</taxon>
        <taxon>Pseudomonadati</taxon>
        <taxon>Myxococcota</taxon>
        <taxon>Myxococcia</taxon>
        <taxon>Myxococcales</taxon>
        <taxon>Cystobacterineae</taxon>
        <taxon>Myxococcaceae</taxon>
        <taxon>Myxococcus</taxon>
    </lineage>
</organism>
<accession>A0A511HKI4</accession>
<evidence type="ECO:0000313" key="1">
    <source>
        <dbReference type="EMBL" id="GEL74082.1"/>
    </source>
</evidence>
<sequence>MTASTDAERRALIEAANRAQVPIRFEQIVTAMSDNVAAVARLPSDIEPTSLRVRRLPGPLFQLSHDAWLATSSACVARGRKREVQHSHRVTTRVGTEVGIPLRHVDGGAPHQLFDGLQGTPFIARWLP</sequence>
<reference evidence="1 2" key="1">
    <citation type="submission" date="2019-07" db="EMBL/GenBank/DDBJ databases">
        <title>Whole genome shotgun sequence of Myxococcus virescens NBRC 100334.</title>
        <authorList>
            <person name="Hosoyama A."/>
            <person name="Uohara A."/>
            <person name="Ohji S."/>
            <person name="Ichikawa N."/>
        </authorList>
    </citation>
    <scope>NUCLEOTIDE SEQUENCE [LARGE SCALE GENOMIC DNA]</scope>
    <source>
        <strain evidence="1 2">NBRC 100334</strain>
    </source>
</reference>
<name>A0A511HKI4_9BACT</name>
<comment type="caution">
    <text evidence="1">The sequence shown here is derived from an EMBL/GenBank/DDBJ whole genome shotgun (WGS) entry which is preliminary data.</text>
</comment>
<protein>
    <submittedName>
        <fullName evidence="1">Uncharacterized protein</fullName>
    </submittedName>
</protein>
<dbReference type="EMBL" id="BJVY01000042">
    <property type="protein sequence ID" value="GEL74082.1"/>
    <property type="molecule type" value="Genomic_DNA"/>
</dbReference>
<dbReference type="AlphaFoldDB" id="A0A511HKI4"/>
<dbReference type="Proteomes" id="UP000321224">
    <property type="component" value="Unassembled WGS sequence"/>
</dbReference>